<accession>A0ABP9VUQ1</accession>
<sequence>MISVSTQVDYITIGVMAAVNQSGDRFTVRPAEGADASHASSHQTFKMLRMNSRAAMIPISKPATVSFSKARLRASIRCV</sequence>
<organism evidence="1 2">
    <name type="scientific">Novipirellula caenicola</name>
    <dbReference type="NCBI Taxonomy" id="1536901"/>
    <lineage>
        <taxon>Bacteria</taxon>
        <taxon>Pseudomonadati</taxon>
        <taxon>Planctomycetota</taxon>
        <taxon>Planctomycetia</taxon>
        <taxon>Pirellulales</taxon>
        <taxon>Pirellulaceae</taxon>
        <taxon>Novipirellula</taxon>
    </lineage>
</organism>
<evidence type="ECO:0000313" key="1">
    <source>
        <dbReference type="EMBL" id="GAA5507978.1"/>
    </source>
</evidence>
<dbReference type="Proteomes" id="UP001416858">
    <property type="component" value="Unassembled WGS sequence"/>
</dbReference>
<protein>
    <submittedName>
        <fullName evidence="1">Uncharacterized protein</fullName>
    </submittedName>
</protein>
<reference evidence="1 2" key="1">
    <citation type="submission" date="2024-02" db="EMBL/GenBank/DDBJ databases">
        <title>Rhodopirellula caenicola NBRC 110016.</title>
        <authorList>
            <person name="Ichikawa N."/>
            <person name="Katano-Makiyama Y."/>
            <person name="Hidaka K."/>
        </authorList>
    </citation>
    <scope>NUCLEOTIDE SEQUENCE [LARGE SCALE GENOMIC DNA]</scope>
    <source>
        <strain evidence="1 2">NBRC 110016</strain>
    </source>
</reference>
<name>A0ABP9VUQ1_9BACT</name>
<gene>
    <name evidence="1" type="ORF">Rcae01_03436</name>
</gene>
<keyword evidence="2" id="KW-1185">Reference proteome</keyword>
<proteinExistence type="predicted"/>
<dbReference type="EMBL" id="BAABRO010000007">
    <property type="protein sequence ID" value="GAA5507978.1"/>
    <property type="molecule type" value="Genomic_DNA"/>
</dbReference>
<evidence type="ECO:0000313" key="2">
    <source>
        <dbReference type="Proteomes" id="UP001416858"/>
    </source>
</evidence>
<comment type="caution">
    <text evidence="1">The sequence shown here is derived from an EMBL/GenBank/DDBJ whole genome shotgun (WGS) entry which is preliminary data.</text>
</comment>